<dbReference type="PANTHER" id="PTHR11361:SF34">
    <property type="entry name" value="DNA MISMATCH REPAIR PROTEIN MSH1, MITOCHONDRIAL"/>
    <property type="match status" value="1"/>
</dbReference>
<dbReference type="InterPro" id="IPR027417">
    <property type="entry name" value="P-loop_NTPase"/>
</dbReference>
<dbReference type="AlphaFoldDB" id="A0A6P1TF95"/>
<keyword evidence="6" id="KW-1185">Reference proteome</keyword>
<keyword evidence="2" id="KW-0067">ATP-binding</keyword>
<proteinExistence type="predicted"/>
<name>A0A6P1TF95_9FIRM</name>
<dbReference type="GO" id="GO:0006298">
    <property type="term" value="P:mismatch repair"/>
    <property type="evidence" value="ECO:0007669"/>
    <property type="project" value="InterPro"/>
</dbReference>
<dbReference type="InterPro" id="IPR045076">
    <property type="entry name" value="MutS"/>
</dbReference>
<evidence type="ECO:0000313" key="5">
    <source>
        <dbReference type="EMBL" id="QHQ59824.1"/>
    </source>
</evidence>
<dbReference type="InterPro" id="IPR000432">
    <property type="entry name" value="DNA_mismatch_repair_MutS_C"/>
</dbReference>
<evidence type="ECO:0000313" key="6">
    <source>
        <dbReference type="Proteomes" id="UP000464314"/>
    </source>
</evidence>
<dbReference type="KEGG" id="anr:Ana3638_02570"/>
<dbReference type="SMART" id="SM00534">
    <property type="entry name" value="MUTSac"/>
    <property type="match status" value="1"/>
</dbReference>
<dbReference type="EMBL" id="CP048000">
    <property type="protein sequence ID" value="QHQ59824.1"/>
    <property type="molecule type" value="Genomic_DNA"/>
</dbReference>
<dbReference type="Gene3D" id="3.40.50.300">
    <property type="entry name" value="P-loop containing nucleotide triphosphate hydrolases"/>
    <property type="match status" value="1"/>
</dbReference>
<dbReference type="PANTHER" id="PTHR11361">
    <property type="entry name" value="DNA MISMATCH REPAIR PROTEIN MUTS FAMILY MEMBER"/>
    <property type="match status" value="1"/>
</dbReference>
<dbReference type="GO" id="GO:0005829">
    <property type="term" value="C:cytosol"/>
    <property type="evidence" value="ECO:0007669"/>
    <property type="project" value="TreeGrafter"/>
</dbReference>
<sequence length="500" mass="56909">MKVNILYFNENNIVNKSGSAKDKFIRDLKLDLILDAIAEDDTYLRTLFKKIFLNPSVNEDEINNRQEILREAMHYPQFFKEAYQLSTEAISNTNICSETSHPRYNKMIPVSKKVLTQSEIASINLRHLGLFNHLMSDYINSFSSPYLNEFITMTLKNYTRDFLQKADELLNELLDLKFHSEIVIGGHPGFGLKLREVRLHTISNSEKITEKTKYPKKGNEDAIILLDNQTLINNSEEITNSCLVWILKTLSDFNNEANNFFETVREMFGFYSGGVNLFNKITKAGEAVCFPEFISVKGYEFTGLKDIGLILKKEAAVIGNSVSFSGKNLCIITGANQGGKTTFLRSIGLGQLMAQCGLFVTASSFSCYRYSGIFTHFPDEEDRELKTGLLEQELHRLHDLIPHMKKDSLLLMNETFSTTTEYDASYLAEQITAAFRSCGLLTIFVTHLYQFAHKLYTEAPKDCIFFRANRNSDGSRTFTLETGEPVKSSYALDLYHEILG</sequence>
<dbReference type="Proteomes" id="UP000464314">
    <property type="component" value="Chromosome"/>
</dbReference>
<feature type="domain" description="DNA mismatch repair proteins mutS family" evidence="4">
    <location>
        <begin position="327"/>
        <end position="500"/>
    </location>
</feature>
<dbReference type="SUPFAM" id="SSF52540">
    <property type="entry name" value="P-loop containing nucleoside triphosphate hydrolases"/>
    <property type="match status" value="1"/>
</dbReference>
<evidence type="ECO:0000256" key="1">
    <source>
        <dbReference type="ARBA" id="ARBA00022741"/>
    </source>
</evidence>
<keyword evidence="3" id="KW-0238">DNA-binding</keyword>
<evidence type="ECO:0000256" key="2">
    <source>
        <dbReference type="ARBA" id="ARBA00022840"/>
    </source>
</evidence>
<gene>
    <name evidence="5" type="ORF">Ana3638_02570</name>
</gene>
<dbReference type="GO" id="GO:0030983">
    <property type="term" value="F:mismatched DNA binding"/>
    <property type="evidence" value="ECO:0007669"/>
    <property type="project" value="InterPro"/>
</dbReference>
<protein>
    <recommendedName>
        <fullName evidence="4">DNA mismatch repair proteins mutS family domain-containing protein</fullName>
    </recommendedName>
</protein>
<accession>A0A6P1TF95</accession>
<keyword evidence="1" id="KW-0547">Nucleotide-binding</keyword>
<dbReference type="RefSeq" id="WP_161836660.1">
    <property type="nucleotide sequence ID" value="NZ_CP048000.1"/>
</dbReference>
<organism evidence="5 6">
    <name type="scientific">Anaerocolumna sedimenticola</name>
    <dbReference type="NCBI Taxonomy" id="2696063"/>
    <lineage>
        <taxon>Bacteria</taxon>
        <taxon>Bacillati</taxon>
        <taxon>Bacillota</taxon>
        <taxon>Clostridia</taxon>
        <taxon>Lachnospirales</taxon>
        <taxon>Lachnospiraceae</taxon>
        <taxon>Anaerocolumna</taxon>
    </lineage>
</organism>
<dbReference type="GO" id="GO:0005524">
    <property type="term" value="F:ATP binding"/>
    <property type="evidence" value="ECO:0007669"/>
    <property type="project" value="UniProtKB-KW"/>
</dbReference>
<evidence type="ECO:0000256" key="3">
    <source>
        <dbReference type="ARBA" id="ARBA00023125"/>
    </source>
</evidence>
<evidence type="ECO:0000259" key="4">
    <source>
        <dbReference type="SMART" id="SM00534"/>
    </source>
</evidence>
<dbReference type="GO" id="GO:0140664">
    <property type="term" value="F:ATP-dependent DNA damage sensor activity"/>
    <property type="evidence" value="ECO:0007669"/>
    <property type="project" value="InterPro"/>
</dbReference>
<reference evidence="5 6" key="1">
    <citation type="submission" date="2020-01" db="EMBL/GenBank/DDBJ databases">
        <title>Genome analysis of Anaerocolumna sp. CBA3638.</title>
        <authorList>
            <person name="Kim J."/>
            <person name="Roh S.W."/>
        </authorList>
    </citation>
    <scope>NUCLEOTIDE SEQUENCE [LARGE SCALE GENOMIC DNA]</scope>
    <source>
        <strain evidence="5 6">CBA3638</strain>
    </source>
</reference>
<dbReference type="Pfam" id="PF00488">
    <property type="entry name" value="MutS_V"/>
    <property type="match status" value="1"/>
</dbReference>